<feature type="compositionally biased region" description="Basic and acidic residues" evidence="1">
    <location>
        <begin position="21"/>
        <end position="32"/>
    </location>
</feature>
<evidence type="ECO:0000313" key="2">
    <source>
        <dbReference type="EMBL" id="GAJ14927.1"/>
    </source>
</evidence>
<feature type="region of interest" description="Disordered" evidence="1">
    <location>
        <begin position="21"/>
        <end position="42"/>
    </location>
</feature>
<evidence type="ECO:0000256" key="1">
    <source>
        <dbReference type="SAM" id="MobiDB-lite"/>
    </source>
</evidence>
<sequence length="61" mass="7351">TESERSKYLLALKSIKKIIQEKEKPREKEKNKNPYLKPDGGFDLIEKFPVYESKRKQKIKR</sequence>
<dbReference type="EMBL" id="BARW01026051">
    <property type="protein sequence ID" value="GAJ14927.1"/>
    <property type="molecule type" value="Genomic_DNA"/>
</dbReference>
<feature type="non-terminal residue" evidence="2">
    <location>
        <position position="1"/>
    </location>
</feature>
<reference evidence="2" key="1">
    <citation type="journal article" date="2014" name="Front. Microbiol.">
        <title>High frequency of phylogenetically diverse reductive dehalogenase-homologous genes in deep subseafloor sedimentary metagenomes.</title>
        <authorList>
            <person name="Kawai M."/>
            <person name="Futagami T."/>
            <person name="Toyoda A."/>
            <person name="Takaki Y."/>
            <person name="Nishi S."/>
            <person name="Hori S."/>
            <person name="Arai W."/>
            <person name="Tsubouchi T."/>
            <person name="Morono Y."/>
            <person name="Uchiyama I."/>
            <person name="Ito T."/>
            <person name="Fujiyama A."/>
            <person name="Inagaki F."/>
            <person name="Takami H."/>
        </authorList>
    </citation>
    <scope>NUCLEOTIDE SEQUENCE</scope>
    <source>
        <strain evidence="2">Expedition CK06-06</strain>
    </source>
</reference>
<protein>
    <submittedName>
        <fullName evidence="2">Uncharacterized protein</fullName>
    </submittedName>
</protein>
<proteinExistence type="predicted"/>
<accession>X1VCF7</accession>
<name>X1VCF7_9ZZZZ</name>
<dbReference type="AlphaFoldDB" id="X1VCF7"/>
<organism evidence="2">
    <name type="scientific">marine sediment metagenome</name>
    <dbReference type="NCBI Taxonomy" id="412755"/>
    <lineage>
        <taxon>unclassified sequences</taxon>
        <taxon>metagenomes</taxon>
        <taxon>ecological metagenomes</taxon>
    </lineage>
</organism>
<gene>
    <name evidence="2" type="ORF">S12H4_42548</name>
</gene>
<comment type="caution">
    <text evidence="2">The sequence shown here is derived from an EMBL/GenBank/DDBJ whole genome shotgun (WGS) entry which is preliminary data.</text>
</comment>